<proteinExistence type="predicted"/>
<dbReference type="EMBL" id="CP081051">
    <property type="protein sequence ID" value="UWQ41179.1"/>
    <property type="molecule type" value="Genomic_DNA"/>
</dbReference>
<feature type="transmembrane region" description="Helical" evidence="6">
    <location>
        <begin position="147"/>
        <end position="168"/>
    </location>
</feature>
<evidence type="ECO:0000256" key="5">
    <source>
        <dbReference type="ARBA" id="ARBA00023136"/>
    </source>
</evidence>
<keyword evidence="2" id="KW-1003">Cell membrane</keyword>
<dbReference type="AlphaFoldDB" id="A0A0N7M4B4"/>
<evidence type="ECO:0000256" key="4">
    <source>
        <dbReference type="ARBA" id="ARBA00022989"/>
    </source>
</evidence>
<feature type="transmembrane region" description="Helical" evidence="6">
    <location>
        <begin position="114"/>
        <end position="135"/>
    </location>
</feature>
<feature type="transmembrane region" description="Helical" evidence="6">
    <location>
        <begin position="43"/>
        <end position="67"/>
    </location>
</feature>
<dbReference type="Pfam" id="PF01810">
    <property type="entry name" value="LysE"/>
    <property type="match status" value="1"/>
</dbReference>
<keyword evidence="5 6" id="KW-0472">Membrane</keyword>
<dbReference type="InterPro" id="IPR001123">
    <property type="entry name" value="LeuE-type"/>
</dbReference>
<feature type="transmembrane region" description="Helical" evidence="6">
    <location>
        <begin position="73"/>
        <end position="93"/>
    </location>
</feature>
<evidence type="ECO:0000256" key="6">
    <source>
        <dbReference type="SAM" id="Phobius"/>
    </source>
</evidence>
<dbReference type="PANTHER" id="PTHR30086:SF20">
    <property type="entry name" value="ARGININE EXPORTER PROTEIN ARGO-RELATED"/>
    <property type="match status" value="1"/>
</dbReference>
<dbReference type="GO" id="GO:0015171">
    <property type="term" value="F:amino acid transmembrane transporter activity"/>
    <property type="evidence" value="ECO:0007669"/>
    <property type="project" value="TreeGrafter"/>
</dbReference>
<keyword evidence="3 6" id="KW-0812">Transmembrane</keyword>
<gene>
    <name evidence="7" type="primary">leuE</name>
    <name evidence="8" type="ORF">K3718_16860</name>
    <name evidence="7" type="ORF">PHA8399_01278</name>
</gene>
<protein>
    <submittedName>
        <fullName evidence="7">Leucine efflux protein</fullName>
    </submittedName>
    <submittedName>
        <fullName evidence="8">LysE family translocator</fullName>
    </submittedName>
</protein>
<reference evidence="8" key="2">
    <citation type="submission" date="2021-08" db="EMBL/GenBank/DDBJ databases">
        <authorList>
            <person name="Nwanade C."/>
            <person name="Wang M."/>
            <person name="Masoudi A."/>
            <person name="Yu Z."/>
            <person name="Liu J."/>
        </authorList>
    </citation>
    <scope>NUCLEOTIDE SEQUENCE</scope>
    <source>
        <strain evidence="8">S166</strain>
    </source>
</reference>
<dbReference type="PANTHER" id="PTHR30086">
    <property type="entry name" value="ARGININE EXPORTER PROTEIN ARGO"/>
    <property type="match status" value="1"/>
</dbReference>
<sequence>MTVTPWDLTLYAGALLILFLTPGPVWLALVARSVSGGFQAAWPLALGVACGDILWPLIAVAGMSWVVSEFTGIMTALRWVACLMFLGMGYLLIRHAGDAVEENRALTRPGVWAGFMAGIAAILGNPKAILFYMGVLPGFFDLSGTSWPDVAAIVTLSFVIPLVGNLALAGMVHRVRRAVTSPRIRRRINLVSGGLLIAVGLVIPFT</sequence>
<organism evidence="7 9">
    <name type="scientific">Leisingera aquaemixtae</name>
    <dbReference type="NCBI Taxonomy" id="1396826"/>
    <lineage>
        <taxon>Bacteria</taxon>
        <taxon>Pseudomonadati</taxon>
        <taxon>Pseudomonadota</taxon>
        <taxon>Alphaproteobacteria</taxon>
        <taxon>Rhodobacterales</taxon>
        <taxon>Roseobacteraceae</taxon>
        <taxon>Leisingera</taxon>
    </lineage>
</organism>
<keyword evidence="4 6" id="KW-1133">Transmembrane helix</keyword>
<dbReference type="GO" id="GO:0005886">
    <property type="term" value="C:plasma membrane"/>
    <property type="evidence" value="ECO:0007669"/>
    <property type="project" value="UniProtKB-SubCell"/>
</dbReference>
<feature type="transmembrane region" description="Helical" evidence="6">
    <location>
        <begin position="188"/>
        <end position="205"/>
    </location>
</feature>
<dbReference type="EMBL" id="CYSR01000011">
    <property type="protein sequence ID" value="CUH99162.1"/>
    <property type="molecule type" value="Genomic_DNA"/>
</dbReference>
<dbReference type="RefSeq" id="WP_058285331.1">
    <property type="nucleotide sequence ID" value="NZ_CP081031.1"/>
</dbReference>
<feature type="transmembrane region" description="Helical" evidence="6">
    <location>
        <begin position="12"/>
        <end position="31"/>
    </location>
</feature>
<dbReference type="STRING" id="1396826.PHA8399_01278"/>
<keyword evidence="10" id="KW-1185">Reference proteome</keyword>
<dbReference type="Proteomes" id="UP000051326">
    <property type="component" value="Unassembled WGS sequence"/>
</dbReference>
<comment type="subcellular location">
    <subcellularLocation>
        <location evidence="1">Cell membrane</location>
        <topology evidence="1">Multi-pass membrane protein</topology>
    </subcellularLocation>
</comment>
<name>A0A0N7M4B4_9RHOB</name>
<evidence type="ECO:0000313" key="10">
    <source>
        <dbReference type="Proteomes" id="UP001058514"/>
    </source>
</evidence>
<evidence type="ECO:0000313" key="7">
    <source>
        <dbReference type="EMBL" id="CUH99162.1"/>
    </source>
</evidence>
<reference evidence="7 9" key="1">
    <citation type="submission" date="2015-09" db="EMBL/GenBank/DDBJ databases">
        <authorList>
            <consortium name="Swine Surveillance"/>
        </authorList>
    </citation>
    <scope>NUCLEOTIDE SEQUENCE [LARGE SCALE GENOMIC DNA]</scope>
    <source>
        <strain evidence="7 9">CECT 8399</strain>
    </source>
</reference>
<evidence type="ECO:0000256" key="2">
    <source>
        <dbReference type="ARBA" id="ARBA00022475"/>
    </source>
</evidence>
<evidence type="ECO:0000256" key="3">
    <source>
        <dbReference type="ARBA" id="ARBA00022692"/>
    </source>
</evidence>
<evidence type="ECO:0000313" key="9">
    <source>
        <dbReference type="Proteomes" id="UP000051326"/>
    </source>
</evidence>
<accession>A0A0N7M4B4</accession>
<evidence type="ECO:0000313" key="8">
    <source>
        <dbReference type="EMBL" id="UWQ41179.1"/>
    </source>
</evidence>
<evidence type="ECO:0000256" key="1">
    <source>
        <dbReference type="ARBA" id="ARBA00004651"/>
    </source>
</evidence>
<dbReference type="Proteomes" id="UP001058514">
    <property type="component" value="Chromosome"/>
</dbReference>